<feature type="compositionally biased region" description="Low complexity" evidence="1">
    <location>
        <begin position="460"/>
        <end position="476"/>
    </location>
</feature>
<evidence type="ECO:0000313" key="5">
    <source>
        <dbReference type="Proteomes" id="UP000198901"/>
    </source>
</evidence>
<evidence type="ECO:0000256" key="2">
    <source>
        <dbReference type="SAM" id="SignalP"/>
    </source>
</evidence>
<feature type="region of interest" description="Disordered" evidence="1">
    <location>
        <begin position="440"/>
        <end position="550"/>
    </location>
</feature>
<organism evidence="4 5">
    <name type="scientific">Siphonobacter aquaeclarae</name>
    <dbReference type="NCBI Taxonomy" id="563176"/>
    <lineage>
        <taxon>Bacteria</taxon>
        <taxon>Pseudomonadati</taxon>
        <taxon>Bacteroidota</taxon>
        <taxon>Cytophagia</taxon>
        <taxon>Cytophagales</taxon>
        <taxon>Cytophagaceae</taxon>
        <taxon>Siphonobacter</taxon>
    </lineage>
</organism>
<dbReference type="Pfam" id="PF01476">
    <property type="entry name" value="LysM"/>
    <property type="match status" value="5"/>
</dbReference>
<dbReference type="SMART" id="SM00257">
    <property type="entry name" value="LysM"/>
    <property type="match status" value="5"/>
</dbReference>
<dbReference type="Pfam" id="PF01464">
    <property type="entry name" value="SLT"/>
    <property type="match status" value="1"/>
</dbReference>
<feature type="domain" description="LysM" evidence="3">
    <location>
        <begin position="571"/>
        <end position="615"/>
    </location>
</feature>
<dbReference type="EMBL" id="FNGS01000002">
    <property type="protein sequence ID" value="SDL50884.1"/>
    <property type="molecule type" value="Genomic_DNA"/>
</dbReference>
<feature type="region of interest" description="Disordered" evidence="1">
    <location>
        <begin position="287"/>
        <end position="312"/>
    </location>
</feature>
<keyword evidence="2" id="KW-0732">Signal</keyword>
<dbReference type="STRING" id="563176.SAMN04488090_1077"/>
<feature type="region of interest" description="Disordered" evidence="1">
    <location>
        <begin position="627"/>
        <end position="650"/>
    </location>
</feature>
<evidence type="ECO:0000313" key="4">
    <source>
        <dbReference type="EMBL" id="SDL50884.1"/>
    </source>
</evidence>
<dbReference type="CDD" id="cd00118">
    <property type="entry name" value="LysM"/>
    <property type="match status" value="5"/>
</dbReference>
<dbReference type="InterPro" id="IPR036779">
    <property type="entry name" value="LysM_dom_sf"/>
</dbReference>
<feature type="domain" description="LysM" evidence="3">
    <location>
        <begin position="715"/>
        <end position="759"/>
    </location>
</feature>
<gene>
    <name evidence="4" type="ORF">SAMN04488090_1077</name>
</gene>
<feature type="compositionally biased region" description="Polar residues" evidence="1">
    <location>
        <begin position="482"/>
        <end position="493"/>
    </location>
</feature>
<dbReference type="PANTHER" id="PTHR33734:SF22">
    <property type="entry name" value="MEMBRANE-BOUND LYTIC MUREIN TRANSGLYCOSYLASE D"/>
    <property type="match status" value="1"/>
</dbReference>
<keyword evidence="5" id="KW-1185">Reference proteome</keyword>
<feature type="chain" id="PRO_5011661296" evidence="2">
    <location>
        <begin position="21"/>
        <end position="762"/>
    </location>
</feature>
<name>A0A1G9KN01_9BACT</name>
<dbReference type="PROSITE" id="PS51782">
    <property type="entry name" value="LYSM"/>
    <property type="match status" value="5"/>
</dbReference>
<dbReference type="InterPro" id="IPR018392">
    <property type="entry name" value="LysM"/>
</dbReference>
<accession>A0A1G9KN01</accession>
<feature type="signal peptide" evidence="2">
    <location>
        <begin position="1"/>
        <end position="20"/>
    </location>
</feature>
<feature type="compositionally biased region" description="Low complexity" evidence="1">
    <location>
        <begin position="510"/>
        <end position="519"/>
    </location>
</feature>
<sequence length="762" mass="83421">MIRSFLTLAFCFIVNAYASAQLFQVPARVTFGNVVVNMNTGAQDLVQTDVNALLSNRNTLNSRLDRAVLYFPIVENILAEENVPADFKYLVMQESGLAPDAVSTSNAVGFWQFKKETAQEFGLRVDDEIDERKNIHASTRAAARYLKKNNAVTQNWVSTLYSYYLGLGGIRSLVPTEWSTAKDISVTEKTDRYILRCLAHKLVYESELKGYRTGQTPFYEYKAAGGKTFTQVADQLGVDEVELRRYNRWVGGSKVPQDKEYTMLVVVSNNPNSPVIASAANGRPTVVQPTAAKPAPSRPKDPEFPVLKRITPTGKNQSNGPIFYEINGKKGILAQEGDTYQTIADRADIKYSRFLSRNDMSESDAIVAGKVYYLQKKARKGNVPTHTLQHGESIWDVSQMYGIRLPFLLRLNRIASASEPLQPGRVLNLQKRISCDVAPEVVPLPDPEPEKPATEEKPVTDVVTTQPATTTEPAAPGDVKITPSNTTAPQKSSGRVVLVDENGKVVSGNTTQPATQPATRPADNQAVNRPAVTPPARTEPSPAVTYPARPAVEKPKPAPVEEVAPSGDANSFHTVQGGETFYSIARKYQMTPGELRRLNGFTDYPNVRIGQRLRVIGGISPDEVPMTAKQPTVAPKPNVTAPAETSGASQYTVGPGDTFYSIARKHGISPEELRDINGLTDFPRVKVGDKLMVKAGAKATETSRLPSNRATGGVTTHIIQSGETLHSISRKYDVKVKDIMEWNNISSANAIQAGQKLKIRKP</sequence>
<feature type="domain" description="LysM" evidence="3">
    <location>
        <begin position="330"/>
        <end position="374"/>
    </location>
</feature>
<feature type="compositionally biased region" description="Basic and acidic residues" evidence="1">
    <location>
        <begin position="448"/>
        <end position="459"/>
    </location>
</feature>
<dbReference type="AlphaFoldDB" id="A0A1G9KN01"/>
<feature type="domain" description="LysM" evidence="3">
    <location>
        <begin position="649"/>
        <end position="693"/>
    </location>
</feature>
<dbReference type="PANTHER" id="PTHR33734">
    <property type="entry name" value="LYSM DOMAIN-CONTAINING GPI-ANCHORED PROTEIN 2"/>
    <property type="match status" value="1"/>
</dbReference>
<dbReference type="RefSeq" id="WP_093198758.1">
    <property type="nucleotide sequence ID" value="NZ_FNGS01000002.1"/>
</dbReference>
<reference evidence="4 5" key="1">
    <citation type="submission" date="2016-10" db="EMBL/GenBank/DDBJ databases">
        <authorList>
            <person name="de Groot N.N."/>
        </authorList>
    </citation>
    <scope>NUCLEOTIDE SEQUENCE [LARGE SCALE GENOMIC DNA]</scope>
    <source>
        <strain evidence="4 5">DSM 21668</strain>
    </source>
</reference>
<dbReference type="OrthoDB" id="977752at2"/>
<feature type="domain" description="LysM" evidence="3">
    <location>
        <begin position="384"/>
        <end position="429"/>
    </location>
</feature>
<evidence type="ECO:0000259" key="3">
    <source>
        <dbReference type="PROSITE" id="PS51782"/>
    </source>
</evidence>
<evidence type="ECO:0000256" key="1">
    <source>
        <dbReference type="SAM" id="MobiDB-lite"/>
    </source>
</evidence>
<dbReference type="GO" id="GO:0008932">
    <property type="term" value="F:lytic endotransglycosylase activity"/>
    <property type="evidence" value="ECO:0007669"/>
    <property type="project" value="TreeGrafter"/>
</dbReference>
<dbReference type="InterPro" id="IPR008258">
    <property type="entry name" value="Transglycosylase_SLT_dom_1"/>
</dbReference>
<dbReference type="InterPro" id="IPR023346">
    <property type="entry name" value="Lysozyme-like_dom_sf"/>
</dbReference>
<dbReference type="Gene3D" id="1.10.530.10">
    <property type="match status" value="1"/>
</dbReference>
<proteinExistence type="predicted"/>
<protein>
    <submittedName>
        <fullName evidence="4">Membrane-bound lytic murein transglycosylase D</fullName>
    </submittedName>
</protein>
<dbReference type="CDD" id="cd16894">
    <property type="entry name" value="MltD-like"/>
    <property type="match status" value="1"/>
</dbReference>
<dbReference type="Proteomes" id="UP000198901">
    <property type="component" value="Unassembled WGS sequence"/>
</dbReference>
<dbReference type="Gene3D" id="3.10.350.10">
    <property type="entry name" value="LysM domain"/>
    <property type="match status" value="4"/>
</dbReference>
<dbReference type="SUPFAM" id="SSF54106">
    <property type="entry name" value="LysM domain"/>
    <property type="match status" value="4"/>
</dbReference>
<dbReference type="SUPFAM" id="SSF53955">
    <property type="entry name" value="Lysozyme-like"/>
    <property type="match status" value="1"/>
</dbReference>